<dbReference type="InterPro" id="IPR006240">
    <property type="entry name" value="CysQ"/>
</dbReference>
<name>A0A437RHQ1_9BURK</name>
<evidence type="ECO:0000313" key="8">
    <source>
        <dbReference type="EMBL" id="RVU46245.1"/>
    </source>
</evidence>
<keyword evidence="6 7" id="KW-0460">Magnesium</keyword>
<protein>
    <recommendedName>
        <fullName evidence="6">3'(2'),5'-bisphosphate nucleotidase CysQ</fullName>
        <ecNumber evidence="6">3.1.3.7</ecNumber>
    </recommendedName>
    <alternativeName>
        <fullName evidence="6">3'(2'),5-bisphosphonucleoside 3'(2')-phosphohydrolase</fullName>
    </alternativeName>
    <alternativeName>
        <fullName evidence="6">3'-phosphoadenosine 5'-phosphate phosphatase</fullName>
        <shortName evidence="6">PAP phosphatase</shortName>
    </alternativeName>
</protein>
<comment type="function">
    <text evidence="6">Converts adenosine-3',5'-bisphosphate (PAP) to AMP.</text>
</comment>
<feature type="binding site" evidence="6">
    <location>
        <position position="218"/>
    </location>
    <ligand>
        <name>substrate</name>
    </ligand>
</feature>
<dbReference type="EC" id="3.1.3.7" evidence="6"/>
<organism evidence="8 9">
    <name type="scientific">Rubrivivax rivuli</name>
    <dbReference type="NCBI Taxonomy" id="1862385"/>
    <lineage>
        <taxon>Bacteria</taxon>
        <taxon>Pseudomonadati</taxon>
        <taxon>Pseudomonadota</taxon>
        <taxon>Betaproteobacteria</taxon>
        <taxon>Burkholderiales</taxon>
        <taxon>Sphaerotilaceae</taxon>
        <taxon>Rubrivivax</taxon>
    </lineage>
</organism>
<comment type="similarity">
    <text evidence="1 6">Belongs to the inositol monophosphatase superfamily. CysQ family.</text>
</comment>
<dbReference type="InterPro" id="IPR020550">
    <property type="entry name" value="Inositol_monophosphatase_CS"/>
</dbReference>
<evidence type="ECO:0000313" key="9">
    <source>
        <dbReference type="Proteomes" id="UP000285575"/>
    </source>
</evidence>
<dbReference type="Proteomes" id="UP000285575">
    <property type="component" value="Unassembled WGS sequence"/>
</dbReference>
<dbReference type="GO" id="GO:0005886">
    <property type="term" value="C:plasma membrane"/>
    <property type="evidence" value="ECO:0007669"/>
    <property type="project" value="UniProtKB-SubCell"/>
</dbReference>
<feature type="binding site" evidence="7">
    <location>
        <position position="84"/>
    </location>
    <ligand>
        <name>Mg(2+)</name>
        <dbReference type="ChEBI" id="CHEBI:18420"/>
        <label>1</label>
        <note>catalytic</note>
    </ligand>
</feature>
<dbReference type="GO" id="GO:0000103">
    <property type="term" value="P:sulfate assimilation"/>
    <property type="evidence" value="ECO:0007669"/>
    <property type="project" value="TreeGrafter"/>
</dbReference>
<feature type="binding site" evidence="6">
    <location>
        <position position="86"/>
    </location>
    <ligand>
        <name>Mg(2+)</name>
        <dbReference type="ChEBI" id="CHEBI:18420"/>
        <label>1</label>
    </ligand>
</feature>
<proteinExistence type="inferred from homology"/>
<evidence type="ECO:0000256" key="1">
    <source>
        <dbReference type="ARBA" id="ARBA00005289"/>
    </source>
</evidence>
<evidence type="ECO:0000256" key="6">
    <source>
        <dbReference type="HAMAP-Rule" id="MF_02095"/>
    </source>
</evidence>
<dbReference type="HAMAP" id="MF_02095">
    <property type="entry name" value="CysQ"/>
    <property type="match status" value="1"/>
</dbReference>
<accession>A0A437RHQ1</accession>
<feature type="binding site" evidence="6">
    <location>
        <position position="218"/>
    </location>
    <ligand>
        <name>Mg(2+)</name>
        <dbReference type="ChEBI" id="CHEBI:18420"/>
        <label>2</label>
    </ligand>
</feature>
<dbReference type="NCBIfam" id="TIGR01331">
    <property type="entry name" value="bisphos_cysQ"/>
    <property type="match status" value="1"/>
</dbReference>
<dbReference type="OrthoDB" id="9785695at2"/>
<feature type="binding site" evidence="7">
    <location>
        <position position="218"/>
    </location>
    <ligand>
        <name>Mg(2+)</name>
        <dbReference type="ChEBI" id="CHEBI:18420"/>
        <label>1</label>
        <note>catalytic</note>
    </ligand>
</feature>
<feature type="binding site" evidence="6">
    <location>
        <position position="87"/>
    </location>
    <ligand>
        <name>Mg(2+)</name>
        <dbReference type="ChEBI" id="CHEBI:18420"/>
        <label>2</label>
    </ligand>
</feature>
<dbReference type="PANTHER" id="PTHR43028:SF5">
    <property type="entry name" value="3'(2'),5'-BISPHOSPHATE NUCLEOTIDASE 1"/>
    <property type="match status" value="1"/>
</dbReference>
<dbReference type="GO" id="GO:0008441">
    <property type="term" value="F:3'(2'),5'-bisphosphate nucleotidase activity"/>
    <property type="evidence" value="ECO:0007669"/>
    <property type="project" value="UniProtKB-UniRule"/>
</dbReference>
<feature type="binding site" evidence="7">
    <location>
        <position position="65"/>
    </location>
    <ligand>
        <name>Mg(2+)</name>
        <dbReference type="ChEBI" id="CHEBI:18420"/>
        <label>1</label>
        <note>catalytic</note>
    </ligand>
</feature>
<feature type="binding site" evidence="6">
    <location>
        <position position="84"/>
    </location>
    <ligand>
        <name>Mg(2+)</name>
        <dbReference type="ChEBI" id="CHEBI:18420"/>
        <label>1</label>
    </ligand>
</feature>
<feature type="binding site" evidence="6">
    <location>
        <begin position="86"/>
        <end position="89"/>
    </location>
    <ligand>
        <name>substrate</name>
    </ligand>
</feature>
<dbReference type="Gene3D" id="3.40.190.80">
    <property type="match status" value="1"/>
</dbReference>
<comment type="cofactor">
    <cofactor evidence="6 7">
        <name>Mg(2+)</name>
        <dbReference type="ChEBI" id="CHEBI:18420"/>
    </cofactor>
</comment>
<evidence type="ECO:0000256" key="4">
    <source>
        <dbReference type="ARBA" id="ARBA00022801"/>
    </source>
</evidence>
<dbReference type="InterPro" id="IPR050725">
    <property type="entry name" value="CysQ/Inositol_MonoPase"/>
</dbReference>
<reference evidence="8 9" key="1">
    <citation type="submission" date="2019-01" db="EMBL/GenBank/DDBJ databases">
        <authorList>
            <person name="Chen W.-M."/>
        </authorList>
    </citation>
    <scope>NUCLEOTIDE SEQUENCE [LARGE SCALE GENOMIC DNA]</scope>
    <source>
        <strain evidence="8 9">KYPY4</strain>
    </source>
</reference>
<dbReference type="GO" id="GO:0050427">
    <property type="term" value="P:3'-phosphoadenosine 5'-phosphosulfate metabolic process"/>
    <property type="evidence" value="ECO:0007669"/>
    <property type="project" value="TreeGrafter"/>
</dbReference>
<evidence type="ECO:0000256" key="2">
    <source>
        <dbReference type="ARBA" id="ARBA00022475"/>
    </source>
</evidence>
<dbReference type="SUPFAM" id="SSF56655">
    <property type="entry name" value="Carbohydrate phosphatase"/>
    <property type="match status" value="1"/>
</dbReference>
<dbReference type="EMBL" id="SACR01000003">
    <property type="protein sequence ID" value="RVU46245.1"/>
    <property type="molecule type" value="Genomic_DNA"/>
</dbReference>
<dbReference type="AlphaFoldDB" id="A0A437RHQ1"/>
<comment type="caution">
    <text evidence="8">The sequence shown here is derived from an EMBL/GenBank/DDBJ whole genome shotgun (WGS) entry which is preliminary data.</text>
</comment>
<dbReference type="GO" id="GO:0046854">
    <property type="term" value="P:phosphatidylinositol phosphate biosynthetic process"/>
    <property type="evidence" value="ECO:0007669"/>
    <property type="project" value="InterPro"/>
</dbReference>
<dbReference type="PANTHER" id="PTHR43028">
    <property type="entry name" value="3'(2'),5'-BISPHOSPHATE NUCLEOTIDASE 1"/>
    <property type="match status" value="1"/>
</dbReference>
<dbReference type="GO" id="GO:0000287">
    <property type="term" value="F:magnesium ion binding"/>
    <property type="evidence" value="ECO:0007669"/>
    <property type="project" value="UniProtKB-UniRule"/>
</dbReference>
<gene>
    <name evidence="6 8" type="primary">cysQ</name>
    <name evidence="8" type="ORF">EOE66_10350</name>
</gene>
<dbReference type="Pfam" id="PF00459">
    <property type="entry name" value="Inositol_P"/>
    <property type="match status" value="1"/>
</dbReference>
<keyword evidence="2 6" id="KW-1003">Cell membrane</keyword>
<keyword evidence="9" id="KW-1185">Reference proteome</keyword>
<feature type="binding site" evidence="7">
    <location>
        <position position="87"/>
    </location>
    <ligand>
        <name>Mg(2+)</name>
        <dbReference type="ChEBI" id="CHEBI:18420"/>
        <label>1</label>
        <note>catalytic</note>
    </ligand>
</feature>
<evidence type="ECO:0000256" key="7">
    <source>
        <dbReference type="PIRSR" id="PIRSR600760-2"/>
    </source>
</evidence>
<evidence type="ECO:0000256" key="3">
    <source>
        <dbReference type="ARBA" id="ARBA00022519"/>
    </source>
</evidence>
<dbReference type="InterPro" id="IPR000760">
    <property type="entry name" value="Inositol_monophosphatase-like"/>
</dbReference>
<keyword evidence="4 6" id="KW-0378">Hydrolase</keyword>
<dbReference type="Gene3D" id="3.30.540.10">
    <property type="entry name" value="Fructose-1,6-Bisphosphatase, subunit A, domain 1"/>
    <property type="match status" value="1"/>
</dbReference>
<feature type="binding site" evidence="6">
    <location>
        <position position="84"/>
    </location>
    <ligand>
        <name>Mg(2+)</name>
        <dbReference type="ChEBI" id="CHEBI:18420"/>
        <label>2</label>
    </ligand>
</feature>
<keyword evidence="6 7" id="KW-0479">Metal-binding</keyword>
<dbReference type="CDD" id="cd01638">
    <property type="entry name" value="CysQ"/>
    <property type="match status" value="1"/>
</dbReference>
<keyword evidence="5 6" id="KW-0472">Membrane</keyword>
<comment type="subcellular location">
    <subcellularLocation>
        <location evidence="6">Cell inner membrane</location>
        <topology evidence="6">Peripheral membrane protein</topology>
        <orientation evidence="6">Cytoplasmic side</orientation>
    </subcellularLocation>
</comment>
<dbReference type="PROSITE" id="PS00630">
    <property type="entry name" value="IMP_2"/>
    <property type="match status" value="1"/>
</dbReference>
<dbReference type="RefSeq" id="WP_128228611.1">
    <property type="nucleotide sequence ID" value="NZ_SACR01000003.1"/>
</dbReference>
<feature type="binding site" evidence="7">
    <location>
        <position position="86"/>
    </location>
    <ligand>
        <name>Mg(2+)</name>
        <dbReference type="ChEBI" id="CHEBI:18420"/>
        <label>1</label>
        <note>catalytic</note>
    </ligand>
</feature>
<feature type="binding site" evidence="6">
    <location>
        <position position="65"/>
    </location>
    <ligand>
        <name>Mg(2+)</name>
        <dbReference type="ChEBI" id="CHEBI:18420"/>
        <label>1</label>
    </ligand>
</feature>
<keyword evidence="3 6" id="KW-0997">Cell inner membrane</keyword>
<sequence>MTRLLTDVEALARAAGALVLEVYASDFDVGAKADTSPVTLADERAEALITPALQALTPAWPVVAEEAAARGQAPAAARTFWLVDPLDGTREFVQRNGQFTVNIALVHEGEPVLGVVLQPVGDVLYAGIAGQGAWCEQAGQRRALQVQAVPAAGWRLAASRSHGDEAALQAWLQSGLAPVAGGLPVADRVNAGSSLKFGLLACGQADVYPRLGRTMEWDTAAGHAVLAAAGGRVCTLDGAPLRYGKPGYENPHFVAWAGSGPA</sequence>
<comment type="catalytic activity">
    <reaction evidence="6">
        <text>adenosine 3',5'-bisphosphate + H2O = AMP + phosphate</text>
        <dbReference type="Rhea" id="RHEA:10040"/>
        <dbReference type="ChEBI" id="CHEBI:15377"/>
        <dbReference type="ChEBI" id="CHEBI:43474"/>
        <dbReference type="ChEBI" id="CHEBI:58343"/>
        <dbReference type="ChEBI" id="CHEBI:456215"/>
        <dbReference type="EC" id="3.1.3.7"/>
    </reaction>
</comment>
<evidence type="ECO:0000256" key="5">
    <source>
        <dbReference type="ARBA" id="ARBA00023136"/>
    </source>
</evidence>
<feature type="binding site" evidence="6">
    <location>
        <position position="65"/>
    </location>
    <ligand>
        <name>substrate</name>
    </ligand>
</feature>
<dbReference type="PRINTS" id="PR00377">
    <property type="entry name" value="IMPHPHTASES"/>
</dbReference>